<evidence type="ECO:0000313" key="2">
    <source>
        <dbReference type="Proteomes" id="UP000010878"/>
    </source>
</evidence>
<keyword evidence="2" id="KW-1185">Reference proteome</keyword>
<evidence type="ECO:0000313" key="1">
    <source>
        <dbReference type="EMBL" id="AGB36200.1"/>
    </source>
</evidence>
<dbReference type="AlphaFoldDB" id="L0JV85"/>
<organism evidence="1 2">
    <name type="scientific">Natronococcus occultus SP4</name>
    <dbReference type="NCBI Taxonomy" id="694430"/>
    <lineage>
        <taxon>Archaea</taxon>
        <taxon>Methanobacteriati</taxon>
        <taxon>Methanobacteriota</taxon>
        <taxon>Stenosarchaea group</taxon>
        <taxon>Halobacteria</taxon>
        <taxon>Halobacteriales</taxon>
        <taxon>Natrialbaceae</taxon>
        <taxon>Natronococcus</taxon>
    </lineage>
</organism>
<dbReference type="GeneID" id="14405361"/>
<keyword evidence="1" id="KW-0808">Transferase</keyword>
<reference evidence="1 2" key="1">
    <citation type="submission" date="2012-11" db="EMBL/GenBank/DDBJ databases">
        <title>FINISHED of Natronococcus occultus SP4, DSM 3396.</title>
        <authorList>
            <consortium name="DOE Joint Genome Institute"/>
            <person name="Eisen J."/>
            <person name="Huntemann M."/>
            <person name="Wei C.-L."/>
            <person name="Han J."/>
            <person name="Detter J.C."/>
            <person name="Han C."/>
            <person name="Tapia R."/>
            <person name="Chen A."/>
            <person name="Kyrpides N."/>
            <person name="Mavromatis K."/>
            <person name="Markowitz V."/>
            <person name="Szeto E."/>
            <person name="Ivanova N."/>
            <person name="Mikhailova N."/>
            <person name="Ovchinnikova G."/>
            <person name="Pagani I."/>
            <person name="Pati A."/>
            <person name="Goodwin L."/>
            <person name="Nordberg H.P."/>
            <person name="Cantor M.N."/>
            <person name="Hua S.X."/>
            <person name="Woyke T."/>
            <person name="Eisen J."/>
            <person name="Klenk H.-P."/>
            <person name="Klenk H.-P."/>
        </authorList>
    </citation>
    <scope>NUCLEOTIDE SEQUENCE [LARGE SCALE GENOMIC DNA]</scope>
    <source>
        <strain evidence="1 2">SP4</strain>
    </source>
</reference>
<name>L0JV85_9EURY</name>
<dbReference type="InterPro" id="IPR018775">
    <property type="entry name" value="RlaP"/>
</dbReference>
<gene>
    <name evidence="1" type="ORF">Natoc_0333</name>
</gene>
<proteinExistence type="predicted"/>
<accession>L0JV85</accession>
<dbReference type="EMBL" id="CP003929">
    <property type="protein sequence ID" value="AGB36200.1"/>
    <property type="molecule type" value="Genomic_DNA"/>
</dbReference>
<dbReference type="SUPFAM" id="SSF81301">
    <property type="entry name" value="Nucleotidyltransferase"/>
    <property type="match status" value="1"/>
</dbReference>
<dbReference type="eggNOG" id="arCOG02105">
    <property type="taxonomic scope" value="Archaea"/>
</dbReference>
<dbReference type="RefSeq" id="WP_015319656.1">
    <property type="nucleotide sequence ID" value="NC_019974.1"/>
</dbReference>
<dbReference type="KEGG" id="nou:Natoc_0333"/>
<protein>
    <submittedName>
        <fullName evidence="1">Putative nucleotidyltransferase</fullName>
    </submittedName>
</protein>
<dbReference type="STRING" id="694430.Natoc_0333"/>
<dbReference type="Pfam" id="PF10127">
    <property type="entry name" value="RlaP"/>
    <property type="match status" value="1"/>
</dbReference>
<dbReference type="HOGENOM" id="CLU_907982_0_0_2"/>
<sequence>MASIPTHARETVDRHLEKIERSREVSIVLAVARGSHAWGAAGPDSDYDISFVYAPTDLRRYAHLGGVDGVLLEERGAFEYQGWDVRTFAALLADSNDGAIDLLRSPIRYRTRYDPGALAADVERAYNPIDLYHAWRGIATNNYRKYLSEHLVRNDDEIFPIRERREDAYVVETEDGTMTVAADDERFAETGTRPTVKRNLTVVRAAMAARYLKATGERGDHELPAIEFEAFLDDQAPTVFNDDRIGRTRKLRERKRAGEGSVRIGDAVGRAFANPPKRIDPAVHARDGPDRARLNDAIDEMLAASQRCGSTSSV</sequence>
<dbReference type="InterPro" id="IPR043519">
    <property type="entry name" value="NT_sf"/>
</dbReference>
<dbReference type="Proteomes" id="UP000010878">
    <property type="component" value="Chromosome"/>
</dbReference>
<dbReference type="OrthoDB" id="156395at2157"/>
<dbReference type="GO" id="GO:0016740">
    <property type="term" value="F:transferase activity"/>
    <property type="evidence" value="ECO:0007669"/>
    <property type="project" value="UniProtKB-KW"/>
</dbReference>